<name>A0A1R1PE85_ZANCU</name>
<feature type="compositionally biased region" description="Polar residues" evidence="1">
    <location>
        <begin position="55"/>
        <end position="81"/>
    </location>
</feature>
<gene>
    <name evidence="2" type="ORF">AX774_g7285</name>
</gene>
<dbReference type="EMBL" id="LSSK01001596">
    <property type="protein sequence ID" value="OMH79310.1"/>
    <property type="molecule type" value="Genomic_DNA"/>
</dbReference>
<evidence type="ECO:0000313" key="3">
    <source>
        <dbReference type="Proteomes" id="UP000188320"/>
    </source>
</evidence>
<protein>
    <submittedName>
        <fullName evidence="2">Uncharacterized protein</fullName>
    </submittedName>
</protein>
<organism evidence="2 3">
    <name type="scientific">Zancudomyces culisetae</name>
    <name type="common">Gut fungus</name>
    <name type="synonym">Smittium culisetae</name>
    <dbReference type="NCBI Taxonomy" id="1213189"/>
    <lineage>
        <taxon>Eukaryota</taxon>
        <taxon>Fungi</taxon>
        <taxon>Fungi incertae sedis</taxon>
        <taxon>Zoopagomycota</taxon>
        <taxon>Kickxellomycotina</taxon>
        <taxon>Harpellomycetes</taxon>
        <taxon>Harpellales</taxon>
        <taxon>Legeriomycetaceae</taxon>
        <taxon>Zancudomyces</taxon>
    </lineage>
</organism>
<dbReference type="Proteomes" id="UP000188320">
    <property type="component" value="Unassembled WGS sequence"/>
</dbReference>
<feature type="region of interest" description="Disordered" evidence="1">
    <location>
        <begin position="54"/>
        <end position="81"/>
    </location>
</feature>
<comment type="caution">
    <text evidence="2">The sequence shown here is derived from an EMBL/GenBank/DDBJ whole genome shotgun (WGS) entry which is preliminary data.</text>
</comment>
<evidence type="ECO:0000313" key="2">
    <source>
        <dbReference type="EMBL" id="OMH79310.1"/>
    </source>
</evidence>
<proteinExistence type="predicted"/>
<evidence type="ECO:0000256" key="1">
    <source>
        <dbReference type="SAM" id="MobiDB-lite"/>
    </source>
</evidence>
<dbReference type="AlphaFoldDB" id="A0A1R1PE85"/>
<sequence length="100" mass="10720">MVLSMSSKFVIEKHVLFSVAFIRLFNTSVSLIRSAAHLSFGLIGIPPKSAFSKHSALTNHPNASSSNSETSPNKKSISDITSSCSTNSFLVASCCCKYNC</sequence>
<reference evidence="3" key="1">
    <citation type="submission" date="2017-01" db="EMBL/GenBank/DDBJ databases">
        <authorList>
            <person name="Wang Y."/>
            <person name="White M."/>
            <person name="Kvist S."/>
            <person name="Moncalvo J.-M."/>
        </authorList>
    </citation>
    <scope>NUCLEOTIDE SEQUENCE [LARGE SCALE GENOMIC DNA]</scope>
    <source>
        <strain evidence="3">COL-18-3</strain>
    </source>
</reference>
<accession>A0A1R1PE85</accession>
<keyword evidence="3" id="KW-1185">Reference proteome</keyword>